<accession>A0ABU9DZX6</accession>
<evidence type="ECO:0000259" key="11">
    <source>
        <dbReference type="Pfam" id="PF18962"/>
    </source>
</evidence>
<keyword evidence="13" id="KW-1185">Reference proteome</keyword>
<evidence type="ECO:0000256" key="2">
    <source>
        <dbReference type="ARBA" id="ARBA00022670"/>
    </source>
</evidence>
<reference evidence="12 13" key="1">
    <citation type="submission" date="2024-04" db="EMBL/GenBank/DDBJ databases">
        <title>draft genome sequnece of Flavobacterium buctense JCM 30750.</title>
        <authorList>
            <person name="Kim D.-U."/>
        </authorList>
    </citation>
    <scope>NUCLEOTIDE SEQUENCE [LARGE SCALE GENOMIC DNA]</scope>
    <source>
        <strain evidence="12 13">JCM 30750</strain>
    </source>
</reference>
<keyword evidence="7 12" id="KW-0482">Metalloprotease</keyword>
<evidence type="ECO:0000313" key="12">
    <source>
        <dbReference type="EMBL" id="MEK8179224.1"/>
    </source>
</evidence>
<dbReference type="EMBL" id="JBBPCB010000001">
    <property type="protein sequence ID" value="MEK8179224.1"/>
    <property type="molecule type" value="Genomic_DNA"/>
</dbReference>
<dbReference type="PANTHER" id="PTHR47466:SF1">
    <property type="entry name" value="METALLOPROTEASE MEP1 (AFU_ORTHOLOGUE AFUA_1G07730)-RELATED"/>
    <property type="match status" value="1"/>
</dbReference>
<dbReference type="RefSeq" id="WP_187659351.1">
    <property type="nucleotide sequence ID" value="NZ_JACTAB010000001.1"/>
</dbReference>
<dbReference type="InterPro" id="IPR008754">
    <property type="entry name" value="Peptidase_M43"/>
</dbReference>
<feature type="domain" description="Secretion system C-terminal sorting" evidence="11">
    <location>
        <begin position="347"/>
        <end position="421"/>
    </location>
</feature>
<evidence type="ECO:0000313" key="13">
    <source>
        <dbReference type="Proteomes" id="UP001491349"/>
    </source>
</evidence>
<evidence type="ECO:0000259" key="10">
    <source>
        <dbReference type="Pfam" id="PF05572"/>
    </source>
</evidence>
<gene>
    <name evidence="12" type="ORF">WMW71_02615</name>
</gene>
<dbReference type="Gene3D" id="3.40.390.10">
    <property type="entry name" value="Collagenase (Catalytic Domain)"/>
    <property type="match status" value="1"/>
</dbReference>
<keyword evidence="4 9" id="KW-0732">Signal</keyword>
<keyword evidence="2" id="KW-0645">Protease</keyword>
<dbReference type="InterPro" id="IPR024079">
    <property type="entry name" value="MetalloPept_cat_dom_sf"/>
</dbReference>
<dbReference type="Pfam" id="PF05572">
    <property type="entry name" value="Peptidase_M43"/>
    <property type="match status" value="1"/>
</dbReference>
<evidence type="ECO:0000256" key="4">
    <source>
        <dbReference type="ARBA" id="ARBA00022729"/>
    </source>
</evidence>
<feature type="domain" description="Peptidase M43 pregnancy-associated plasma-A" evidence="10">
    <location>
        <begin position="230"/>
        <end position="321"/>
    </location>
</feature>
<dbReference type="InterPro" id="IPR026444">
    <property type="entry name" value="Secre_tail"/>
</dbReference>
<dbReference type="SUPFAM" id="SSF55486">
    <property type="entry name" value="Metalloproteases ('zincins'), catalytic domain"/>
    <property type="match status" value="1"/>
</dbReference>
<keyword evidence="8" id="KW-1015">Disulfide bond</keyword>
<dbReference type="NCBIfam" id="TIGR04183">
    <property type="entry name" value="Por_Secre_tail"/>
    <property type="match status" value="1"/>
</dbReference>
<keyword evidence="6" id="KW-0862">Zinc</keyword>
<dbReference type="Pfam" id="PF18962">
    <property type="entry name" value="Por_Secre_tail"/>
    <property type="match status" value="1"/>
</dbReference>
<evidence type="ECO:0000256" key="3">
    <source>
        <dbReference type="ARBA" id="ARBA00022723"/>
    </source>
</evidence>
<evidence type="ECO:0000256" key="6">
    <source>
        <dbReference type="ARBA" id="ARBA00022833"/>
    </source>
</evidence>
<comment type="caution">
    <text evidence="12">The sequence shown here is derived from an EMBL/GenBank/DDBJ whole genome shotgun (WGS) entry which is preliminary data.</text>
</comment>
<keyword evidence="3" id="KW-0479">Metal-binding</keyword>
<organism evidence="12 13">
    <name type="scientific">Flavobacterium buctense</name>
    <dbReference type="NCBI Taxonomy" id="1648146"/>
    <lineage>
        <taxon>Bacteria</taxon>
        <taxon>Pseudomonadati</taxon>
        <taxon>Bacteroidota</taxon>
        <taxon>Flavobacteriia</taxon>
        <taxon>Flavobacteriales</taxon>
        <taxon>Flavobacteriaceae</taxon>
        <taxon>Flavobacterium</taxon>
    </lineage>
</organism>
<evidence type="ECO:0000256" key="1">
    <source>
        <dbReference type="ARBA" id="ARBA00008721"/>
    </source>
</evidence>
<sequence length="423" mass="46367">MKLKLSLLWLIVIQISFAQQRTCGMEQKMQQIMNDPIARQQYLQQQAQFEVELQKMATLSRNSNAVNNVQTIRIPVAVHYPSAGAVTESVKTCLRALAQNQINILNADYNATNADIVNFTENDASFYPGISVGNLGVQFELATENHPAGTGLTNGQVAVTFGTDFLSGADSDPTWAGYMNMVVRNEGSSILGYSPLGGSPASGHTVVINRFAFGSGSGCAGFVPAAPFNLGRTLTHELGHFFNLDHTFNNGTCSTNTNCNTQGDRVCDTPEVASESYECPEVGTVGSCSFEQFALTMNYMDYVDDACMYMFTLGQENRMRAYYNAIVSQFSTTALSNNEVLDNNFKIYPNPSKGSFTIEFKELTNSYAVEVYDITGKVIYDNNFELTSSLVQTINLENTGSGVYFVNIKTDNGLLITKKIVME</sequence>
<protein>
    <submittedName>
        <fullName evidence="12">Zinc-dependent metalloprotease</fullName>
    </submittedName>
</protein>
<dbReference type="PANTHER" id="PTHR47466">
    <property type="match status" value="1"/>
</dbReference>
<evidence type="ECO:0000256" key="8">
    <source>
        <dbReference type="ARBA" id="ARBA00023157"/>
    </source>
</evidence>
<feature type="chain" id="PRO_5046906809" evidence="9">
    <location>
        <begin position="19"/>
        <end position="423"/>
    </location>
</feature>
<comment type="similarity">
    <text evidence="1">Belongs to the peptidase M43B family.</text>
</comment>
<evidence type="ECO:0000256" key="5">
    <source>
        <dbReference type="ARBA" id="ARBA00022801"/>
    </source>
</evidence>
<name>A0ABU9DZX6_9FLAO</name>
<dbReference type="Proteomes" id="UP001491349">
    <property type="component" value="Unassembled WGS sequence"/>
</dbReference>
<evidence type="ECO:0000256" key="9">
    <source>
        <dbReference type="SAM" id="SignalP"/>
    </source>
</evidence>
<feature type="signal peptide" evidence="9">
    <location>
        <begin position="1"/>
        <end position="18"/>
    </location>
</feature>
<proteinExistence type="inferred from homology"/>
<keyword evidence="5" id="KW-0378">Hydrolase</keyword>
<evidence type="ECO:0000256" key="7">
    <source>
        <dbReference type="ARBA" id="ARBA00023049"/>
    </source>
</evidence>
<dbReference type="GO" id="GO:0008237">
    <property type="term" value="F:metallopeptidase activity"/>
    <property type="evidence" value="ECO:0007669"/>
    <property type="project" value="UniProtKB-KW"/>
</dbReference>